<reference evidence="3" key="1">
    <citation type="submission" date="2018-04" db="EMBL/GenBank/DDBJ databases">
        <title>Whole genome sequencing of Hypsizygus marmoreus.</title>
        <authorList>
            <person name="Choi I.-G."/>
            <person name="Min B."/>
            <person name="Kim J.-G."/>
            <person name="Kim S."/>
            <person name="Oh Y.-L."/>
            <person name="Kong W.-S."/>
            <person name="Park H."/>
            <person name="Jeong J."/>
            <person name="Song E.-S."/>
        </authorList>
    </citation>
    <scope>NUCLEOTIDE SEQUENCE [LARGE SCALE GENOMIC DNA]</scope>
    <source>
        <strain evidence="3">51987-8</strain>
    </source>
</reference>
<accession>A0A369K4P5</accession>
<organism evidence="3 4">
    <name type="scientific">Hypsizygus marmoreus</name>
    <name type="common">White beech mushroom</name>
    <name type="synonym">Agaricus marmoreus</name>
    <dbReference type="NCBI Taxonomy" id="39966"/>
    <lineage>
        <taxon>Eukaryota</taxon>
        <taxon>Fungi</taxon>
        <taxon>Dikarya</taxon>
        <taxon>Basidiomycota</taxon>
        <taxon>Agaricomycotina</taxon>
        <taxon>Agaricomycetes</taxon>
        <taxon>Agaricomycetidae</taxon>
        <taxon>Agaricales</taxon>
        <taxon>Tricholomatineae</taxon>
        <taxon>Lyophyllaceae</taxon>
        <taxon>Hypsizygus</taxon>
    </lineage>
</organism>
<evidence type="ECO:0000313" key="3">
    <source>
        <dbReference type="EMBL" id="RDB25846.1"/>
    </source>
</evidence>
<proteinExistence type="predicted"/>
<dbReference type="AlphaFoldDB" id="A0A369K4P5"/>
<gene>
    <name evidence="3" type="ORF">Hypma_006712</name>
</gene>
<dbReference type="Pfam" id="PF05347">
    <property type="entry name" value="Complex1_LYR"/>
    <property type="match status" value="1"/>
</dbReference>
<dbReference type="OrthoDB" id="2571149at2759"/>
<evidence type="ECO:0000259" key="2">
    <source>
        <dbReference type="Pfam" id="PF05347"/>
    </source>
</evidence>
<comment type="caution">
    <text evidence="3">The sequence shown here is derived from an EMBL/GenBank/DDBJ whole genome shotgun (WGS) entry which is preliminary data.</text>
</comment>
<keyword evidence="4" id="KW-1185">Reference proteome</keyword>
<feature type="domain" description="Complex 1 LYR protein" evidence="2">
    <location>
        <begin position="47"/>
        <end position="93"/>
    </location>
</feature>
<evidence type="ECO:0000313" key="4">
    <source>
        <dbReference type="Proteomes" id="UP000076154"/>
    </source>
</evidence>
<sequence>MQQVHQPSPDSLTFRANLARLISPLRRVRPRVPFFKLAAHRIPTLWSLYRGLLREAPTEDIRYRIRMAFREKQHLTGPTVAKESLQKGYKFLEAFRRANQGDERQKAILQRYSDLIATKSDKAYWKHLARNEVAWQIKLANRPIMTGGYLRATAFNPPLPRLKPQPWALSQIIRKRRAMREKRILRLYELQENMQDLLLEAEFEQELAEHVGNDYKVPFVFRGSALEGWMNPINEAQDEINETFARNTARQNMKYTPEMLATIKAARKEKVANKTRELNQERRGEILRRTILRSNKGPPAHVLAKMTPEQRMMDKVARSVSEVGYVAQVKRKLGFKLRSPDAWKVENGSSENKEWLDQMSRDIMEENERRTKQALEMEISSAPTA</sequence>
<dbReference type="Proteomes" id="UP000076154">
    <property type="component" value="Unassembled WGS sequence"/>
</dbReference>
<dbReference type="EMBL" id="LUEZ02000040">
    <property type="protein sequence ID" value="RDB25846.1"/>
    <property type="molecule type" value="Genomic_DNA"/>
</dbReference>
<protein>
    <recommendedName>
        <fullName evidence="2">Complex 1 LYR protein domain-containing protein</fullName>
    </recommendedName>
</protein>
<dbReference type="STRING" id="39966.A0A369K4P5"/>
<name>A0A369K4P5_HYPMA</name>
<feature type="compositionally biased region" description="Basic and acidic residues" evidence="1">
    <location>
        <begin position="365"/>
        <end position="375"/>
    </location>
</feature>
<evidence type="ECO:0000256" key="1">
    <source>
        <dbReference type="SAM" id="MobiDB-lite"/>
    </source>
</evidence>
<dbReference type="InterPro" id="IPR008011">
    <property type="entry name" value="Complex1_LYR_dom"/>
</dbReference>
<dbReference type="InParanoid" id="A0A369K4P5"/>
<feature type="region of interest" description="Disordered" evidence="1">
    <location>
        <begin position="365"/>
        <end position="385"/>
    </location>
</feature>